<proteinExistence type="predicted"/>
<comment type="caution">
    <text evidence="1">The sequence shown here is derived from an EMBL/GenBank/DDBJ whole genome shotgun (WGS) entry which is preliminary data.</text>
</comment>
<organism evidence="1 2">
    <name type="scientific">Dentiscutata erythropus</name>
    <dbReference type="NCBI Taxonomy" id="1348616"/>
    <lineage>
        <taxon>Eukaryota</taxon>
        <taxon>Fungi</taxon>
        <taxon>Fungi incertae sedis</taxon>
        <taxon>Mucoromycota</taxon>
        <taxon>Glomeromycotina</taxon>
        <taxon>Glomeromycetes</taxon>
        <taxon>Diversisporales</taxon>
        <taxon>Gigasporaceae</taxon>
        <taxon>Dentiscutata</taxon>
    </lineage>
</organism>
<name>A0A9N9HNE8_9GLOM</name>
<evidence type="ECO:0000313" key="2">
    <source>
        <dbReference type="Proteomes" id="UP000789405"/>
    </source>
</evidence>
<accession>A0A9N9HNE8</accession>
<gene>
    <name evidence="1" type="ORF">DERYTH_LOCUS12791</name>
</gene>
<sequence>MDQFDINGDNLNEINSCDEVDDNLNEINNYDEVDDNLNEINSCDEELQKIKENDSTWFINYYCIKNCLFHLFWMTPNQQTMC</sequence>
<dbReference type="Proteomes" id="UP000789405">
    <property type="component" value="Unassembled WGS sequence"/>
</dbReference>
<keyword evidence="2" id="KW-1185">Reference proteome</keyword>
<dbReference type="EMBL" id="CAJVPY010008572">
    <property type="protein sequence ID" value="CAG8697815.1"/>
    <property type="molecule type" value="Genomic_DNA"/>
</dbReference>
<protein>
    <submittedName>
        <fullName evidence="1">1240_t:CDS:1</fullName>
    </submittedName>
</protein>
<dbReference type="AlphaFoldDB" id="A0A9N9HNE8"/>
<evidence type="ECO:0000313" key="1">
    <source>
        <dbReference type="EMBL" id="CAG8697815.1"/>
    </source>
</evidence>
<reference evidence="1" key="1">
    <citation type="submission" date="2021-06" db="EMBL/GenBank/DDBJ databases">
        <authorList>
            <person name="Kallberg Y."/>
            <person name="Tangrot J."/>
            <person name="Rosling A."/>
        </authorList>
    </citation>
    <scope>NUCLEOTIDE SEQUENCE</scope>
    <source>
        <strain evidence="1">MA453B</strain>
    </source>
</reference>